<feature type="transmembrane region" description="Helical" evidence="1">
    <location>
        <begin position="147"/>
        <end position="167"/>
    </location>
</feature>
<feature type="transmembrane region" description="Helical" evidence="1">
    <location>
        <begin position="119"/>
        <end position="135"/>
    </location>
</feature>
<evidence type="ECO:0000313" key="3">
    <source>
        <dbReference type="EMBL" id="MFC5987245.1"/>
    </source>
</evidence>
<feature type="transmembrane region" description="Helical" evidence="1">
    <location>
        <begin position="268"/>
        <end position="286"/>
    </location>
</feature>
<dbReference type="Pfam" id="PF04235">
    <property type="entry name" value="DUF418"/>
    <property type="match status" value="1"/>
</dbReference>
<dbReference type="InterPro" id="IPR052529">
    <property type="entry name" value="Bact_Transport_Assoc"/>
</dbReference>
<dbReference type="Proteomes" id="UP001596250">
    <property type="component" value="Unassembled WGS sequence"/>
</dbReference>
<feature type="transmembrane region" description="Helical" evidence="1">
    <location>
        <begin position="204"/>
        <end position="222"/>
    </location>
</feature>
<dbReference type="InterPro" id="IPR007349">
    <property type="entry name" value="DUF418"/>
</dbReference>
<feature type="transmembrane region" description="Helical" evidence="1">
    <location>
        <begin position="243"/>
        <end position="262"/>
    </location>
</feature>
<name>A0ABW1IQ46_9BACL</name>
<feature type="transmembrane region" description="Helical" evidence="1">
    <location>
        <begin position="95"/>
        <end position="113"/>
    </location>
</feature>
<feature type="transmembrane region" description="Helical" evidence="1">
    <location>
        <begin position="53"/>
        <end position="74"/>
    </location>
</feature>
<keyword evidence="1" id="KW-0472">Membrane</keyword>
<proteinExistence type="predicted"/>
<accession>A0ABW1IQ46</accession>
<keyword evidence="1" id="KW-0812">Transmembrane</keyword>
<sequence length="379" mass="42760">MGEQRERIRLLDILRGFAILGTLGTNIWIFAYLGDLSYITTYAYTEWRTANDLLRMIVLFLVNGKLLGLLTIMFGAGMELKYRQSKRKNLSWPGGYMWVLLFLGLEGLLHFIFVLEYDILMSYAVTGIIAAYIVKRGDRLISITMKWIGSVVAFLMLAVLALGLLGANMSLGSFDEVAILYQNGTWLEQVQYRLTNFLPLRSEAILVIPSNVFLFLLGVRLMRAGVFAPGAQGKKHRRKLFQLGIYVGVPLNLLIFIPGGAFDLPVRYLFAPILSLGYIAVIGHLIQWKKCEWLWKLLENAGKMSLSCYVIQNIISATIFYGWGLALGGKLNSLAITAVWLCICSFLLVFATLWLLRFKLGPLEMLRRSAIAVFTSRSR</sequence>
<dbReference type="PANTHER" id="PTHR30590:SF2">
    <property type="entry name" value="INNER MEMBRANE PROTEIN"/>
    <property type="match status" value="1"/>
</dbReference>
<feature type="transmembrane region" description="Helical" evidence="1">
    <location>
        <begin position="306"/>
        <end position="326"/>
    </location>
</feature>
<reference evidence="4" key="1">
    <citation type="journal article" date="2019" name="Int. J. Syst. Evol. Microbiol.">
        <title>The Global Catalogue of Microorganisms (GCM) 10K type strain sequencing project: providing services to taxonomists for standard genome sequencing and annotation.</title>
        <authorList>
            <consortium name="The Broad Institute Genomics Platform"/>
            <consortium name="The Broad Institute Genome Sequencing Center for Infectious Disease"/>
            <person name="Wu L."/>
            <person name="Ma J."/>
        </authorList>
    </citation>
    <scope>NUCLEOTIDE SEQUENCE [LARGE SCALE GENOMIC DNA]</scope>
    <source>
        <strain evidence="4">CCM 8749</strain>
    </source>
</reference>
<feature type="transmembrane region" description="Helical" evidence="1">
    <location>
        <begin position="12"/>
        <end position="33"/>
    </location>
</feature>
<dbReference type="PANTHER" id="PTHR30590">
    <property type="entry name" value="INNER MEMBRANE PROTEIN"/>
    <property type="match status" value="1"/>
</dbReference>
<protein>
    <submittedName>
        <fullName evidence="3">DUF418 domain-containing protein</fullName>
    </submittedName>
</protein>
<comment type="caution">
    <text evidence="3">The sequence shown here is derived from an EMBL/GenBank/DDBJ whole genome shotgun (WGS) entry which is preliminary data.</text>
</comment>
<feature type="domain" description="DUF418" evidence="2">
    <location>
        <begin position="221"/>
        <end position="371"/>
    </location>
</feature>
<keyword evidence="4" id="KW-1185">Reference proteome</keyword>
<keyword evidence="1" id="KW-1133">Transmembrane helix</keyword>
<gene>
    <name evidence="3" type="ORF">ACFPXP_12600</name>
</gene>
<organism evidence="3 4">
    <name type="scientific">Marinicrinis lubricantis</name>
    <dbReference type="NCBI Taxonomy" id="2086470"/>
    <lineage>
        <taxon>Bacteria</taxon>
        <taxon>Bacillati</taxon>
        <taxon>Bacillota</taxon>
        <taxon>Bacilli</taxon>
        <taxon>Bacillales</taxon>
        <taxon>Paenibacillaceae</taxon>
    </lineage>
</organism>
<evidence type="ECO:0000313" key="4">
    <source>
        <dbReference type="Proteomes" id="UP001596250"/>
    </source>
</evidence>
<evidence type="ECO:0000256" key="1">
    <source>
        <dbReference type="SAM" id="Phobius"/>
    </source>
</evidence>
<dbReference type="RefSeq" id="WP_379894592.1">
    <property type="nucleotide sequence ID" value="NZ_CBCSCT010000048.1"/>
</dbReference>
<feature type="transmembrane region" description="Helical" evidence="1">
    <location>
        <begin position="338"/>
        <end position="358"/>
    </location>
</feature>
<dbReference type="EMBL" id="JBHSQV010000156">
    <property type="protein sequence ID" value="MFC5987245.1"/>
    <property type="molecule type" value="Genomic_DNA"/>
</dbReference>
<evidence type="ECO:0000259" key="2">
    <source>
        <dbReference type="Pfam" id="PF04235"/>
    </source>
</evidence>